<dbReference type="SMART" id="SM00249">
    <property type="entry name" value="PHD"/>
    <property type="match status" value="3"/>
</dbReference>
<keyword evidence="3" id="KW-0862">Zinc</keyword>
<dbReference type="InterPro" id="IPR011011">
    <property type="entry name" value="Znf_FYVE_PHD"/>
</dbReference>
<dbReference type="PROSITE" id="PS50016">
    <property type="entry name" value="ZF_PHD_2"/>
    <property type="match status" value="2"/>
</dbReference>
<dbReference type="Gene3D" id="3.30.40.10">
    <property type="entry name" value="Zinc/RING finger domain, C3HC4 (zinc finger)"/>
    <property type="match status" value="2"/>
</dbReference>
<dbReference type="SUPFAM" id="SSF57903">
    <property type="entry name" value="FYVE/PHD zinc finger"/>
    <property type="match status" value="3"/>
</dbReference>
<reference evidence="6" key="2">
    <citation type="journal article" date="2015" name="Data Brief">
        <title>Shoot transcriptome of the giant reed, Arundo donax.</title>
        <authorList>
            <person name="Barrero R.A."/>
            <person name="Guerrero F.D."/>
            <person name="Moolhuijzen P."/>
            <person name="Goolsby J.A."/>
            <person name="Tidwell J."/>
            <person name="Bellgard S.E."/>
            <person name="Bellgard M.I."/>
        </authorList>
    </citation>
    <scope>NUCLEOTIDE SEQUENCE</scope>
    <source>
        <tissue evidence="6">Shoot tissue taken approximately 20 cm above the soil surface</tissue>
    </source>
</reference>
<keyword evidence="1" id="KW-0479">Metal-binding</keyword>
<name>A0A0A9CM34_ARUDO</name>
<keyword evidence="2 4" id="KW-0863">Zinc-finger</keyword>
<dbReference type="PROSITE" id="PS01359">
    <property type="entry name" value="ZF_PHD_1"/>
    <property type="match status" value="2"/>
</dbReference>
<dbReference type="PANTHER" id="PTHR47162">
    <property type="entry name" value="OS02G0192300 PROTEIN"/>
    <property type="match status" value="1"/>
</dbReference>
<dbReference type="GO" id="GO:0008270">
    <property type="term" value="F:zinc ion binding"/>
    <property type="evidence" value="ECO:0007669"/>
    <property type="project" value="UniProtKB-KW"/>
</dbReference>
<reference evidence="6" key="1">
    <citation type="submission" date="2014-09" db="EMBL/GenBank/DDBJ databases">
        <authorList>
            <person name="Magalhaes I.L.F."/>
            <person name="Oliveira U."/>
            <person name="Santos F.R."/>
            <person name="Vidigal T.H.D.A."/>
            <person name="Brescovit A.D."/>
            <person name="Santos A.J."/>
        </authorList>
    </citation>
    <scope>NUCLEOTIDE SEQUENCE</scope>
    <source>
        <tissue evidence="6">Shoot tissue taken approximately 20 cm above the soil surface</tissue>
    </source>
</reference>
<feature type="domain" description="PHD-type" evidence="5">
    <location>
        <begin position="148"/>
        <end position="198"/>
    </location>
</feature>
<feature type="domain" description="PHD-type" evidence="5">
    <location>
        <begin position="94"/>
        <end position="152"/>
    </location>
</feature>
<sequence length="242" mass="27538">MLSCHISCIEPPLPSIPTGSWYCKNCSTNEPVEGDMVLAHYQSNCLHVNCVACDRLEVCSSPKCEDTPIDNSRAIVISNVDSIEDLELPEIDTVSSCKICGDPEQYDKRFLICGHAHCLYKYYHIRCLKSKQIASDVQRDKPCWYCPSCLCRVCLSDKDDDLTILCDGCDEAYHLYCTTPRRASVPKGRWYCSLCNVERTKDGMRQYERRMLKLHRKDDTKQNRGFEGLDLLLSAAEQLSAD</sequence>
<dbReference type="InterPro" id="IPR019787">
    <property type="entry name" value="Znf_PHD-finger"/>
</dbReference>
<evidence type="ECO:0000256" key="3">
    <source>
        <dbReference type="ARBA" id="ARBA00022833"/>
    </source>
</evidence>
<evidence type="ECO:0000256" key="4">
    <source>
        <dbReference type="PROSITE-ProRule" id="PRU00146"/>
    </source>
</evidence>
<dbReference type="InterPro" id="IPR013083">
    <property type="entry name" value="Znf_RING/FYVE/PHD"/>
</dbReference>
<evidence type="ECO:0000313" key="6">
    <source>
        <dbReference type="EMBL" id="JAD75508.1"/>
    </source>
</evidence>
<dbReference type="EMBL" id="GBRH01222387">
    <property type="protein sequence ID" value="JAD75508.1"/>
    <property type="molecule type" value="Transcribed_RNA"/>
</dbReference>
<evidence type="ECO:0000256" key="1">
    <source>
        <dbReference type="ARBA" id="ARBA00022723"/>
    </source>
</evidence>
<evidence type="ECO:0000256" key="2">
    <source>
        <dbReference type="ARBA" id="ARBA00022771"/>
    </source>
</evidence>
<dbReference type="InterPro" id="IPR001965">
    <property type="entry name" value="Znf_PHD"/>
</dbReference>
<dbReference type="Pfam" id="PF00628">
    <property type="entry name" value="PHD"/>
    <property type="match status" value="1"/>
</dbReference>
<evidence type="ECO:0000259" key="5">
    <source>
        <dbReference type="PROSITE" id="PS50016"/>
    </source>
</evidence>
<dbReference type="InterPro" id="IPR019786">
    <property type="entry name" value="Zinc_finger_PHD-type_CS"/>
</dbReference>
<organism evidence="6">
    <name type="scientific">Arundo donax</name>
    <name type="common">Giant reed</name>
    <name type="synonym">Donax arundinaceus</name>
    <dbReference type="NCBI Taxonomy" id="35708"/>
    <lineage>
        <taxon>Eukaryota</taxon>
        <taxon>Viridiplantae</taxon>
        <taxon>Streptophyta</taxon>
        <taxon>Embryophyta</taxon>
        <taxon>Tracheophyta</taxon>
        <taxon>Spermatophyta</taxon>
        <taxon>Magnoliopsida</taxon>
        <taxon>Liliopsida</taxon>
        <taxon>Poales</taxon>
        <taxon>Poaceae</taxon>
        <taxon>PACMAD clade</taxon>
        <taxon>Arundinoideae</taxon>
        <taxon>Arundineae</taxon>
        <taxon>Arundo</taxon>
    </lineage>
</organism>
<proteinExistence type="predicted"/>
<accession>A0A0A9CM34</accession>
<dbReference type="PANTHER" id="PTHR47162:SF9">
    <property type="entry name" value="PHD FINGER PROTEIN EHD3-LIKE"/>
    <property type="match status" value="1"/>
</dbReference>
<dbReference type="AlphaFoldDB" id="A0A0A9CM34"/>
<protein>
    <recommendedName>
        <fullName evidence="5">PHD-type domain-containing protein</fullName>
    </recommendedName>
</protein>